<feature type="compositionally biased region" description="Polar residues" evidence="9">
    <location>
        <begin position="1"/>
        <end position="13"/>
    </location>
</feature>
<comment type="similarity">
    <text evidence="5">Belongs to the JADE family.</text>
</comment>
<reference evidence="13" key="1">
    <citation type="submission" date="2025-08" db="UniProtKB">
        <authorList>
            <consortium name="RefSeq"/>
        </authorList>
    </citation>
    <scope>IDENTIFICATION</scope>
    <source>
        <tissue evidence="13">Whole organism</tissue>
    </source>
</reference>
<dbReference type="PROSITE" id="PS51805">
    <property type="entry name" value="EPHD"/>
    <property type="match status" value="1"/>
</dbReference>
<evidence type="ECO:0000256" key="7">
    <source>
        <dbReference type="ARBA" id="ARBA00068706"/>
    </source>
</evidence>
<keyword evidence="2" id="KW-0677">Repeat</keyword>
<feature type="compositionally biased region" description="Basic and acidic residues" evidence="9">
    <location>
        <begin position="1089"/>
        <end position="1107"/>
    </location>
</feature>
<dbReference type="RefSeq" id="XP_047736624.1">
    <property type="nucleotide sequence ID" value="XM_047880668.1"/>
</dbReference>
<dbReference type="InterPro" id="IPR034732">
    <property type="entry name" value="EPHD"/>
</dbReference>
<feature type="region of interest" description="Disordered" evidence="9">
    <location>
        <begin position="2485"/>
        <end position="2564"/>
    </location>
</feature>
<feature type="compositionally biased region" description="Basic and acidic residues" evidence="9">
    <location>
        <begin position="3023"/>
        <end position="3034"/>
    </location>
</feature>
<feature type="compositionally biased region" description="Basic and acidic residues" evidence="9">
    <location>
        <begin position="1393"/>
        <end position="1413"/>
    </location>
</feature>
<evidence type="ECO:0000256" key="6">
    <source>
        <dbReference type="ARBA" id="ARBA00055261"/>
    </source>
</evidence>
<evidence type="ECO:0000259" key="10">
    <source>
        <dbReference type="PROSITE" id="PS50016"/>
    </source>
</evidence>
<evidence type="ECO:0000256" key="4">
    <source>
        <dbReference type="ARBA" id="ARBA00022833"/>
    </source>
</evidence>
<feature type="compositionally biased region" description="Basic and acidic residues" evidence="9">
    <location>
        <begin position="1247"/>
        <end position="1276"/>
    </location>
</feature>
<evidence type="ECO:0000256" key="5">
    <source>
        <dbReference type="ARBA" id="ARBA00038371"/>
    </source>
</evidence>
<dbReference type="SUPFAM" id="SSF57903">
    <property type="entry name" value="FYVE/PHD zinc finger"/>
    <property type="match status" value="1"/>
</dbReference>
<feature type="compositionally biased region" description="Gly residues" evidence="9">
    <location>
        <begin position="3245"/>
        <end position="3270"/>
    </location>
</feature>
<evidence type="ECO:0000256" key="8">
    <source>
        <dbReference type="PROSITE-ProRule" id="PRU00146"/>
    </source>
</evidence>
<evidence type="ECO:0000259" key="11">
    <source>
        <dbReference type="PROSITE" id="PS51805"/>
    </source>
</evidence>
<sequence length="3291" mass="356678">MTPNKMTPVSGDTGSKMCGSSTSASSVAATHDGSYSHRKQRKRLDSSVLAASSGASSKMLSATSTANSSNGANSNGGNSGKNISSDDEDKGQVWTPKHLGDLRAYNRSASEVPAELFRKDLISAMKLADNEPLAQEDYWGILDPWKQEWERGVQVPVNPDLLPIPSVTTFVEDIGRNTTDFRLPKNRYIRVNHDDFFDNERHILSNLPTKAEKMCRYDLDVLDKTWLESYNGERAKMGAEPVPEIILEQIVEHFEETCWENIQKLLQEQEAQAIEYDEDTICDVCRSPESEEGNEMVFCDSCNICVHQACYGITTIPSGSWVCRTCALGIKPDCVLCPNKGAAMKSTKSGQKWAHVSCALWIPEVSIGSVERMEPITKIPNIPVCCDPFLADGVKLRSYCEKHSRQKKTSGASEESDGETTTSVAASAKIAGGGRIAPLDSSPSSTRKKKDLTSEQKNQARAAKLRQIETEFYKYVDTTKTSNYLDIDLETTEAIFYYWKLKRRSGFNKPLLTPRSEEIDFLCHQQDHDQRLKMFVQLRQYLERVRNLCYMVGRREKMGRSYLKTREQVLLKQSDIMTSSLQLSSSEVEAVLSANKGPSVYDRLCSGLNSTIVSSAQFNSFIRLLESSQPDNLTAAPAIKSSHHKSKNRKKKDVNGLVRHGGRHDLNPYRKDYINGAEQRKSRSSSANSSVETDSDSLSSSRWMLPNSSRIPVFTSSEDDMPINSRFINRHQTLPKPNEKSKKSGSRKISSNGGRKPNKIRPTTADSSLTRSSEDEKISKDFDALLQSKTSPVKAKKSSQSSVSRLLSVRDPLFESSEDETEITLSKAPPSKGRGKKRGSQKDPVPGSSGDEKPPVVVPCKRGARAGRGKTARGSSIVNAAVKSSAYSDEDEDDLPRPTYKLTTDEENSNDKQSDVYELSDVSVKSESAKGKRETDEEKFFVADSKDSVLDAQNFAMLKTKAAMKEFTPKIEEKAEKFSKKKERRSQRVKSDDSEAANDSEGPDLSLFVPQRAAAKKASELITSHNVSGTAAPATAAAPLNNAGAVSAAESSHEMNKRPRGSATRDVCVKKDVKTSPEKSPSKSKRGRPPKDRSLERAELRDEPDMAMKKSLFEAKEILHYVPIRQAAMKAAQNLKNKGATVNEEMPVSLASTVPLASDPATLTTPTLSASNKSKRNKFEARVNAVDSAAVKSPRLRRSARSTSSQSDSDSDGQLTDPKRVKRDVLVKEKAPRSMFSESEEEVFTSPKKDRTRSFSLLDSEKSPEKKQLFRGDMFVHEYQSSSENDDEKDSRFSITNIKSSNTSSVRKSTASLGEKRSQRNHLQPSGRSEHFRREVENEEPGPGTHRKAPDKKLKTSEGRPEHGFQPPTPARGQSPRVREFPVSTLRGSRVCQTEREPRDADGCSRGNTHESLSEGCGESSQREEKVSSLGESRTYSPLPKSTAALLPNLSASPAHARVSLPHSPQSPLALAHSSPSSAASSLLHRTQPSASQDCLGAFPALRTAIKSREKLQLAAGTVKPPASSEALQEELFGTLPRQQKEAPLKTGDQGALVPSELMRPDSRSSGLADFVVKEVSPLRRLPKSLVADQSIRPKDPLEMSPALEDALSKANIDTLKDTRFASEVSGKERVEQPKDSGYKSAITTPEPVDRLDSSRLLENRVQDSDVSRILGENQTVVCNDVRTSSANSDYGSNGNSSSVSGISSSSSTSSVVPGEVSPVKPCITSYDNKLSKNIGNNRRKNLSKLIDDMTKKVNSDLSSKLCSPPHQAFSSSSPHHPHIPAFATTHHIPVTGGHRALSPLLPASPRSSVALPDTSIGQLLPTSVLTTCSDAGLFSNALPHPNPVATCQVDVPGTVRPESRPPTNDVPMLDVLNEASPLDDNAPPSDMDSSDTASISVASFKQWWRSQFKTSPPRSSFDGLQSSQLDAHLVQLQHLPDYQVSHHLDIRNLQMMNQLHPPFGVPQSLFNSFMSKDEFLINSFVRQQHLHQQQEQQQLDSQQKLLQEKQQDLEYSASEIAAKESSDLSTPKKFINSFIQPHSNRMSPSFKSDFSSLGCNVSSDAPMSPISVGNLAAPPSFVATAVTDHMGFHPSLCAPPVKSMLVATRPPASPCHLPRAGVQSPHKTPSSVTASEEEIVVDNESPLASDRVLSPPRLLGTAPPTSQPADSCLDQHAVPSYQPSSASSPHDKFRKDADVSSPAAAPVGMSPHIVTKPSVSPAYSGKSRRSQVGKDGVAELKSKMDASLSSPGRVMPITISLTSGSSAQASPSSHLKISPSLSSPRSSRRLQEAAAAVAKTPASVSDSGDTSPASIWPPPLTIMSPKPVTPQVTPRSAMAETVYDVTDDSDVGTSGSKANTPAATPTAEHYKSMSPQQKRIPIYMTGAKAGKSSASPDKKSPRGQAVSPRWTPKEEAKKKVNRRSNQSGGKGGRGRGTARVKGKGRQSKVAVPKELVGTVYDFDFDDEFSDAKSKNQSTLDDLRMLREKRLSVDAPQPPTPTYALDTREPPLPSYKKATKERKGKNKEKESSPKQSEKQQDRSPYGESVLHSLPQQSPKNIVPPVKISSTGVRDENKIVLSDSHYVLKNNVDFMSTATYTATPAARLGSDDTNILKIKIKGPYANSASSSAPVPPPEPEPSSSATSFRRMRKKELIRQYCNQDQNPLPSAVDAHGGMGIGGAVLGGPSATGDFCIGGIVGSGLGSTGIANPPPQKRAAIFIPKAVASMPTIPSREDYKRHRNPPEDGSSSSTSAGGARRRRAARESASRTKQQQAAAEKQEETDTSSRKRARSVSKEEEVKSVADALPPAKLRISLSKKGSKVTRVAEPSPNQSAAETPAVAAIIPSEAVDAVTPGVAAAPVKDSTDMGRFRPPKKRLPEEHSFEKIRNDNLRFREEIMNSFPKPRNKKRKHRDGSSNSSDNEMDDELCKSKASPDGDNDVTDVTVVSNESTKLVLRFSKSLIKIEPPDRPLTPTPPSSVKSKGDSGNNSDAPGASELWPGADDGGVRTGRKACNVSADDCGGNSKSSKEDNGSREKIGPPQKMMPLKLKLQRRPDGYTSAHPSLPGYSLLGQGPGPPVTQPLDPPLLISSASHSSEKQTLSSDGKNSPPTIETITTRTTSVNYDKLSNILRDSNTTDNSTTLNDSSCLSPQPPLTSVWTNCIATTSSSSPTSHLPSIADCPSQSFKTNTNNNNNNRQKNSFHSIGVSDSIGVSGLHSEGSTNSHVTNNSSELNDDVLQRLEEQLAASDGGGVVGEAGGGREGCGNGSSSGGIEGESHHEHHHPNHTYKENSNAR</sequence>
<dbReference type="InterPro" id="IPR011011">
    <property type="entry name" value="Znf_FYVE_PHD"/>
</dbReference>
<gene>
    <name evidence="13" type="primary">LOC108665906</name>
</gene>
<feature type="region of interest" description="Disordered" evidence="9">
    <location>
        <begin position="1684"/>
        <end position="1717"/>
    </location>
</feature>
<feature type="compositionally biased region" description="Basic and acidic residues" evidence="9">
    <location>
        <begin position="663"/>
        <end position="681"/>
    </location>
</feature>
<feature type="region of interest" description="Disordered" evidence="9">
    <location>
        <begin position="1455"/>
        <end position="1490"/>
    </location>
</feature>
<feature type="region of interest" description="Disordered" evidence="9">
    <location>
        <begin position="434"/>
        <end position="460"/>
    </location>
</feature>
<feature type="compositionally biased region" description="Low complexity" evidence="9">
    <location>
        <begin position="20"/>
        <end position="30"/>
    </location>
</feature>
<keyword evidence="3 8" id="KW-0863">Zinc-finger</keyword>
<dbReference type="Pfam" id="PF13831">
    <property type="entry name" value="PHD_2"/>
    <property type="match status" value="1"/>
</dbReference>
<accession>A0A979FK36</accession>
<feature type="compositionally biased region" description="Low complexity" evidence="9">
    <location>
        <begin position="1764"/>
        <end position="1782"/>
    </location>
</feature>
<dbReference type="CTD" id="38027"/>
<dbReference type="Pfam" id="PF10513">
    <property type="entry name" value="EPL1"/>
    <property type="match status" value="1"/>
</dbReference>
<feature type="compositionally biased region" description="Polar residues" evidence="9">
    <location>
        <begin position="2348"/>
        <end position="2360"/>
    </location>
</feature>
<feature type="compositionally biased region" description="Low complexity" evidence="9">
    <location>
        <begin position="684"/>
        <end position="701"/>
    </location>
</feature>
<evidence type="ECO:0000256" key="2">
    <source>
        <dbReference type="ARBA" id="ARBA00022737"/>
    </source>
</evidence>
<dbReference type="PROSITE" id="PS01359">
    <property type="entry name" value="ZF_PHD_1"/>
    <property type="match status" value="1"/>
</dbReference>
<feature type="compositionally biased region" description="Low complexity" evidence="9">
    <location>
        <begin position="1685"/>
        <end position="1717"/>
    </location>
</feature>
<feature type="region of interest" description="Disordered" evidence="9">
    <location>
        <begin position="2726"/>
        <end position="2799"/>
    </location>
</feature>
<dbReference type="GO" id="GO:0006357">
    <property type="term" value="P:regulation of transcription by RNA polymerase II"/>
    <property type="evidence" value="ECO:0007669"/>
    <property type="project" value="TreeGrafter"/>
</dbReference>
<organism evidence="12 13">
    <name type="scientific">Hyalella azteca</name>
    <name type="common">Amphipod</name>
    <dbReference type="NCBI Taxonomy" id="294128"/>
    <lineage>
        <taxon>Eukaryota</taxon>
        <taxon>Metazoa</taxon>
        <taxon>Ecdysozoa</taxon>
        <taxon>Arthropoda</taxon>
        <taxon>Crustacea</taxon>
        <taxon>Multicrustacea</taxon>
        <taxon>Malacostraca</taxon>
        <taxon>Eumalacostraca</taxon>
        <taxon>Peracarida</taxon>
        <taxon>Amphipoda</taxon>
        <taxon>Senticaudata</taxon>
        <taxon>Talitrida</taxon>
        <taxon>Talitroidea</taxon>
        <taxon>Hyalellidae</taxon>
        <taxon>Hyalella</taxon>
    </lineage>
</organism>
<evidence type="ECO:0000313" key="12">
    <source>
        <dbReference type="Proteomes" id="UP000694843"/>
    </source>
</evidence>
<dbReference type="Gene3D" id="3.30.40.10">
    <property type="entry name" value="Zinc/RING finger domain, C3HC4 (zinc finger)"/>
    <property type="match status" value="2"/>
</dbReference>
<feature type="compositionally biased region" description="Basic and acidic residues" evidence="9">
    <location>
        <begin position="1351"/>
        <end position="1363"/>
    </location>
</feature>
<feature type="compositionally biased region" description="Basic and acidic residues" evidence="9">
    <location>
        <begin position="772"/>
        <end position="783"/>
    </location>
</feature>
<keyword evidence="1" id="KW-0479">Metal-binding</keyword>
<evidence type="ECO:0000256" key="9">
    <source>
        <dbReference type="SAM" id="MobiDB-lite"/>
    </source>
</evidence>
<dbReference type="KEGG" id="hazt:108665906"/>
<dbReference type="Pfam" id="PF13832">
    <property type="entry name" value="zf-HC5HC2H_2"/>
    <property type="match status" value="1"/>
</dbReference>
<dbReference type="OrthoDB" id="20839at2759"/>
<dbReference type="PANTHER" id="PTHR13793:SF160">
    <property type="entry name" value="PHD FINGER PROTEIN RHINOCEROS"/>
    <property type="match status" value="1"/>
</dbReference>
<feature type="region of interest" description="Disordered" evidence="9">
    <location>
        <begin position="1624"/>
        <end position="1655"/>
    </location>
</feature>
<dbReference type="InterPro" id="IPR019787">
    <property type="entry name" value="Znf_PHD-finger"/>
</dbReference>
<dbReference type="FunFam" id="3.30.40.10:FF:000004">
    <property type="entry name" value="Jade family PHD finger 2"/>
    <property type="match status" value="1"/>
</dbReference>
<feature type="domain" description="PHD-type" evidence="11">
    <location>
        <begin position="331"/>
        <end position="383"/>
    </location>
</feature>
<protein>
    <recommendedName>
        <fullName evidence="7">PHD finger protein rhinoceros</fullName>
    </recommendedName>
</protein>
<feature type="compositionally biased region" description="Low complexity" evidence="9">
    <location>
        <begin position="2743"/>
        <end position="2752"/>
    </location>
</feature>
<feature type="region of interest" description="Disordered" evidence="9">
    <location>
        <begin position="2108"/>
        <end position="2453"/>
    </location>
</feature>
<dbReference type="PANTHER" id="PTHR13793">
    <property type="entry name" value="PHD FINGER PROTEINS"/>
    <property type="match status" value="1"/>
</dbReference>
<dbReference type="OMA" id="FATTHHI"/>
<proteinExistence type="inferred from homology"/>
<feature type="region of interest" description="Disordered" evidence="9">
    <location>
        <begin position="1758"/>
        <end position="1782"/>
    </location>
</feature>
<dbReference type="PROSITE" id="PS50016">
    <property type="entry name" value="ZF_PHD_2"/>
    <property type="match status" value="1"/>
</dbReference>
<feature type="region of interest" description="Disordered" evidence="9">
    <location>
        <begin position="1044"/>
        <end position="1107"/>
    </location>
</feature>
<feature type="compositionally biased region" description="Low complexity" evidence="9">
    <location>
        <begin position="1294"/>
        <end position="1305"/>
    </location>
</feature>
<feature type="region of interest" description="Disordered" evidence="9">
    <location>
        <begin position="2852"/>
        <end position="3115"/>
    </location>
</feature>
<feature type="compositionally biased region" description="Polar residues" evidence="9">
    <location>
        <begin position="2974"/>
        <end position="2987"/>
    </location>
</feature>
<feature type="compositionally biased region" description="Polar residues" evidence="9">
    <location>
        <begin position="2299"/>
        <end position="2310"/>
    </location>
</feature>
<feature type="compositionally biased region" description="Basic and acidic residues" evidence="9">
    <location>
        <begin position="2873"/>
        <end position="2894"/>
    </location>
</feature>
<dbReference type="InterPro" id="IPR013083">
    <property type="entry name" value="Znf_RING/FYVE/PHD"/>
</dbReference>
<keyword evidence="4" id="KW-0862">Zinc</keyword>
<feature type="compositionally biased region" description="Polar residues" evidence="9">
    <location>
        <begin position="2122"/>
        <end position="2131"/>
    </location>
</feature>
<feature type="region of interest" description="Disordered" evidence="9">
    <location>
        <begin position="1"/>
        <end position="94"/>
    </location>
</feature>
<feature type="compositionally biased region" description="Polar residues" evidence="9">
    <location>
        <begin position="1161"/>
        <end position="1172"/>
    </location>
</feature>
<feature type="compositionally biased region" description="Basic and acidic residues" evidence="9">
    <location>
        <begin position="1067"/>
        <end position="1081"/>
    </location>
</feature>
<feature type="region of interest" description="Disordered" evidence="9">
    <location>
        <begin position="728"/>
        <end position="938"/>
    </location>
</feature>
<dbReference type="GeneID" id="108665906"/>
<dbReference type="CDD" id="cd15573">
    <property type="entry name" value="PHD_JADE"/>
    <property type="match status" value="1"/>
</dbReference>
<feature type="compositionally biased region" description="Basic and acidic residues" evidence="9">
    <location>
        <begin position="2774"/>
        <end position="2783"/>
    </location>
</feature>
<dbReference type="InterPro" id="IPR001965">
    <property type="entry name" value="Znf_PHD"/>
</dbReference>
<feature type="region of interest" description="Disordered" evidence="9">
    <location>
        <begin position="1158"/>
        <end position="1441"/>
    </location>
</feature>
<name>A0A979FK36_HYAAZ</name>
<dbReference type="SMART" id="SM00249">
    <property type="entry name" value="PHD"/>
    <property type="match status" value="1"/>
</dbReference>
<feature type="compositionally biased region" description="Low complexity" evidence="9">
    <location>
        <begin position="46"/>
        <end position="83"/>
    </location>
</feature>
<feature type="compositionally biased region" description="Basic and acidic residues" evidence="9">
    <location>
        <begin position="2186"/>
        <end position="2195"/>
    </location>
</feature>
<feature type="compositionally biased region" description="Low complexity" evidence="9">
    <location>
        <begin position="2257"/>
        <end position="2282"/>
    </location>
</feature>
<dbReference type="Proteomes" id="UP000694843">
    <property type="component" value="Unplaced"/>
</dbReference>
<keyword evidence="12" id="KW-1185">Reference proteome</keyword>
<comment type="function">
    <text evidence="6">May function as a negative regulator of the EGFR/Ras/MAPK signaling pathway during eye development.</text>
</comment>
<feature type="compositionally biased region" description="Basic residues" evidence="9">
    <location>
        <begin position="862"/>
        <end position="871"/>
    </location>
</feature>
<feature type="region of interest" description="Disordered" evidence="9">
    <location>
        <begin position="2813"/>
        <end position="2834"/>
    </location>
</feature>
<evidence type="ECO:0000313" key="13">
    <source>
        <dbReference type="RefSeq" id="XP_047736624.1"/>
    </source>
</evidence>
<feature type="compositionally biased region" description="Low complexity" evidence="9">
    <location>
        <begin position="798"/>
        <end position="810"/>
    </location>
</feature>
<feature type="compositionally biased region" description="Basic and acidic residues" evidence="9">
    <location>
        <begin position="2523"/>
        <end position="2537"/>
    </location>
</feature>
<feature type="compositionally biased region" description="Basic and acidic residues" evidence="9">
    <location>
        <begin position="1624"/>
        <end position="1638"/>
    </location>
</feature>
<dbReference type="GO" id="GO:0008270">
    <property type="term" value="F:zinc ion binding"/>
    <property type="evidence" value="ECO:0007669"/>
    <property type="project" value="UniProtKB-KW"/>
</dbReference>
<feature type="compositionally biased region" description="Basic residues" evidence="9">
    <location>
        <begin position="641"/>
        <end position="652"/>
    </location>
</feature>
<feature type="compositionally biased region" description="Pro residues" evidence="9">
    <location>
        <begin position="3071"/>
        <end position="3081"/>
    </location>
</feature>
<feature type="region of interest" description="Disordered" evidence="9">
    <location>
        <begin position="636"/>
        <end position="704"/>
    </location>
</feature>
<evidence type="ECO:0000256" key="1">
    <source>
        <dbReference type="ARBA" id="ARBA00022723"/>
    </source>
</evidence>
<dbReference type="InterPro" id="IPR019786">
    <property type="entry name" value="Zinc_finger_PHD-type_CS"/>
</dbReference>
<feature type="region of interest" description="Disordered" evidence="9">
    <location>
        <begin position="3179"/>
        <end position="3202"/>
    </location>
</feature>
<feature type="compositionally biased region" description="Low complexity" evidence="9">
    <location>
        <begin position="1467"/>
        <end position="1485"/>
    </location>
</feature>
<dbReference type="InterPro" id="IPR019542">
    <property type="entry name" value="Enhancer_polycomb-like_N"/>
</dbReference>
<feature type="compositionally biased region" description="Basic residues" evidence="9">
    <location>
        <begin position="2513"/>
        <end position="2522"/>
    </location>
</feature>
<dbReference type="InterPro" id="IPR050701">
    <property type="entry name" value="Histone_Mod_Regulator"/>
</dbReference>
<evidence type="ECO:0000256" key="3">
    <source>
        <dbReference type="ARBA" id="ARBA00022771"/>
    </source>
</evidence>
<feature type="compositionally biased region" description="Polar residues" evidence="9">
    <location>
        <begin position="3086"/>
        <end position="3106"/>
    </location>
</feature>
<feature type="region of interest" description="Disordered" evidence="9">
    <location>
        <begin position="971"/>
        <end position="1030"/>
    </location>
</feature>
<feature type="compositionally biased region" description="Basic residues" evidence="9">
    <location>
        <begin position="2429"/>
        <end position="2443"/>
    </location>
</feature>
<feature type="compositionally biased region" description="Basic residues" evidence="9">
    <location>
        <begin position="979"/>
        <end position="988"/>
    </location>
</feature>
<feature type="domain" description="PHD-type" evidence="10">
    <location>
        <begin position="279"/>
        <end position="329"/>
    </location>
</feature>
<feature type="compositionally biased region" description="Basic and acidic residues" evidence="9">
    <location>
        <begin position="927"/>
        <end position="938"/>
    </location>
</feature>
<feature type="compositionally biased region" description="Basic and acidic residues" evidence="9">
    <location>
        <begin position="1217"/>
        <end position="1232"/>
    </location>
</feature>
<feature type="region of interest" description="Disordered" evidence="9">
    <location>
        <begin position="2621"/>
        <end position="2644"/>
    </location>
</feature>
<feature type="region of interest" description="Disordered" evidence="9">
    <location>
        <begin position="3241"/>
        <end position="3291"/>
    </location>
</feature>
<feature type="compositionally biased region" description="Basic and acidic residues" evidence="9">
    <location>
        <begin position="2729"/>
        <end position="2740"/>
    </location>
</feature>